<proteinExistence type="predicted"/>
<sequence length="528" mass="60614">MQEVSRNGYVLGHARFECEFELQGEGAAPSSSLVTTRAMLRIAPKGVVLRNPCNVSLFPEFIAKSGQITQELKLKVTMMNRLSFVEFDNRIKFKKLPYSMFYIRGLSILPYNIPHNSCERKLTVKGSIFVSIHACVLHKRHGLPRNKCGSERDEIRKKRRVKRRKGDLRARCIFILCQNISDVSAISPRLLTFHTKRDRIRKPSTIFPYASIWKIFIGNPRTSSTTIHYHHHYQPVPTLPLPVVSFSSVRVKGKRTGIPDVPEFPSRYPTATENACKFQSHDRKCKRKIELEICQSCELADNAVNATFQAVGCVSQKGLVSVTPPTRIDFLSSYHKMRDVRAFTGEPVEYSAALLIDRAEPTPNFMKSYCMEERKCGFCHRFSGTEGRVNPRLTGDLFESRYSLATIPPQANVYLEDAFKPFRRTERFHRSLVASRIRESVADCETVCVPSDPIVLRREPFRNSKCQSTQFIRNVHTYARVMLHEQITQHGSIASVSSIRMDHRLERHIVVKFQMWMIYNTVKHANSV</sequence>
<dbReference type="Proteomes" id="UP001607303">
    <property type="component" value="Unassembled WGS sequence"/>
</dbReference>
<name>A0ABD2D121_VESMC</name>
<evidence type="ECO:0000313" key="1">
    <source>
        <dbReference type="EMBL" id="KAL2751095.1"/>
    </source>
</evidence>
<dbReference type="AlphaFoldDB" id="A0ABD2D121"/>
<evidence type="ECO:0000313" key="2">
    <source>
        <dbReference type="Proteomes" id="UP001607303"/>
    </source>
</evidence>
<organism evidence="1 2">
    <name type="scientific">Vespula maculifrons</name>
    <name type="common">Eastern yellow jacket</name>
    <name type="synonym">Wasp</name>
    <dbReference type="NCBI Taxonomy" id="7453"/>
    <lineage>
        <taxon>Eukaryota</taxon>
        <taxon>Metazoa</taxon>
        <taxon>Ecdysozoa</taxon>
        <taxon>Arthropoda</taxon>
        <taxon>Hexapoda</taxon>
        <taxon>Insecta</taxon>
        <taxon>Pterygota</taxon>
        <taxon>Neoptera</taxon>
        <taxon>Endopterygota</taxon>
        <taxon>Hymenoptera</taxon>
        <taxon>Apocrita</taxon>
        <taxon>Aculeata</taxon>
        <taxon>Vespoidea</taxon>
        <taxon>Vespidae</taxon>
        <taxon>Vespinae</taxon>
        <taxon>Vespula</taxon>
    </lineage>
</organism>
<comment type="caution">
    <text evidence="1">The sequence shown here is derived from an EMBL/GenBank/DDBJ whole genome shotgun (WGS) entry which is preliminary data.</text>
</comment>
<accession>A0ABD2D121</accession>
<keyword evidence="2" id="KW-1185">Reference proteome</keyword>
<reference evidence="1 2" key="1">
    <citation type="journal article" date="2024" name="Ann. Entomol. Soc. Am.">
        <title>Genomic analyses of the southern and eastern yellowjacket wasps (Hymenoptera: Vespidae) reveal evolutionary signatures of social life.</title>
        <authorList>
            <person name="Catto M.A."/>
            <person name="Caine P.B."/>
            <person name="Orr S.E."/>
            <person name="Hunt B.G."/>
            <person name="Goodisman M.A.D."/>
        </authorList>
    </citation>
    <scope>NUCLEOTIDE SEQUENCE [LARGE SCALE GENOMIC DNA]</scope>
    <source>
        <strain evidence="1">232</strain>
        <tissue evidence="1">Head and thorax</tissue>
    </source>
</reference>
<protein>
    <submittedName>
        <fullName evidence="1">Uncharacterized protein</fullName>
    </submittedName>
</protein>
<gene>
    <name evidence="1" type="ORF">V1477_000253</name>
</gene>
<dbReference type="EMBL" id="JAYRBN010000007">
    <property type="protein sequence ID" value="KAL2751095.1"/>
    <property type="molecule type" value="Genomic_DNA"/>
</dbReference>